<dbReference type="GeneID" id="10503411"/>
<dbReference type="EMBL" id="GL870942">
    <property type="protein sequence ID" value="EGC40432.1"/>
    <property type="molecule type" value="Genomic_DNA"/>
</dbReference>
<dbReference type="PANTHER" id="PTHR32134:SF92">
    <property type="entry name" value="FNIP REPEAT-CONTAINING PROTEIN"/>
    <property type="match status" value="1"/>
</dbReference>
<proteinExistence type="predicted"/>
<keyword evidence="3" id="KW-1185">Reference proteome</keyword>
<dbReference type="InterPro" id="IPR032675">
    <property type="entry name" value="LRR_dom_sf"/>
</dbReference>
<evidence type="ECO:0000256" key="1">
    <source>
        <dbReference type="ARBA" id="ARBA00022737"/>
    </source>
</evidence>
<evidence type="ECO:0008006" key="4">
    <source>
        <dbReference type="Google" id="ProtNLM"/>
    </source>
</evidence>
<organism evidence="2 3">
    <name type="scientific">Dictyostelium purpureum</name>
    <name type="common">Slime mold</name>
    <dbReference type="NCBI Taxonomy" id="5786"/>
    <lineage>
        <taxon>Eukaryota</taxon>
        <taxon>Amoebozoa</taxon>
        <taxon>Evosea</taxon>
        <taxon>Eumycetozoa</taxon>
        <taxon>Dictyostelia</taxon>
        <taxon>Dictyosteliales</taxon>
        <taxon>Dictyosteliaceae</taxon>
        <taxon>Dictyostelium</taxon>
    </lineage>
</organism>
<accession>F0Z6F5</accession>
<dbReference type="InParanoid" id="F0Z6F5"/>
<dbReference type="OrthoDB" id="266138at2759"/>
<gene>
    <name evidence="2" type="ORF">DICPUDRAFT_73981</name>
</gene>
<dbReference type="Proteomes" id="UP000001064">
    <property type="component" value="Unassembled WGS sequence"/>
</dbReference>
<dbReference type="Gene3D" id="3.80.10.10">
    <property type="entry name" value="Ribonuclease Inhibitor"/>
    <property type="match status" value="1"/>
</dbReference>
<evidence type="ECO:0000313" key="3">
    <source>
        <dbReference type="Proteomes" id="UP000001064"/>
    </source>
</evidence>
<dbReference type="InterPro" id="IPR051251">
    <property type="entry name" value="STK_FNIP-Repeat"/>
</dbReference>
<name>F0Z6F5_DICPU</name>
<dbReference type="AlphaFoldDB" id="F0Z6F5"/>
<dbReference type="RefSeq" id="XP_003282979.1">
    <property type="nucleotide sequence ID" value="XM_003282931.1"/>
</dbReference>
<dbReference type="PANTHER" id="PTHR32134">
    <property type="entry name" value="FNIP REPEAT-CONTAINING PROTEIN"/>
    <property type="match status" value="1"/>
</dbReference>
<sequence>MNNSNISISNNNTNNMDSNNSNIIDNSILFFKCYRNIVINNKIFYFLSLINSLSANIIINTKNIKIFDKIINNNYNKKNFIDYYLEKVETNKKDIDQENLETLLGYFRSIELIIPSPDDENLSNIIKNLPPNIDSIEIFDLKIIPPNFIFPSSIKNLTIHGNITSNSKTLFSDSSITRLKFSKGLEQIDLFGIPKSLTHLSMGYFFNKKLTKGLLPQTLKTLYLSNCFNKPLTDGDIPDSVTNLYFGENFNQYLIPGHLPPKLSTLHFGLCFNKEIKKDVLPNSITNLQFDLNYKETIDCKYLPTNLKHLKIDISCGGLIGNLPIGLETLYLYDRNIQNFKLPDSLKILKVKSLKHSPDSQHAIYFPESLIKVTLSPSIKIENDSFLKCTQLKKIKGISRIEQIQCILPESVKSIKFNFQCEQALKNSIPDQFKSISFSRNSLFDQPLDFLSNNSKLKKIRINNKFSNNLDSLSKLIQLETLTFSTFCKHTFLNLPPHLTTLSLSQQFRLPLSQNLLPKSLTKLELREYPLKIPKDALPPTLKYLKFSNTKKRVDEPVENSVIPDSVTCLEICSSFSSTQLPKEWLPKNIKTLIIKSYKTNLSNDLSTIDSLETIYIINTNELFKNVQKYDLNLFLKIKALNKIKLQRLFYQL</sequence>
<keyword evidence="1" id="KW-0677">Repeat</keyword>
<dbReference type="Pfam" id="PF05725">
    <property type="entry name" value="FNIP"/>
    <property type="match status" value="5"/>
</dbReference>
<dbReference type="VEuPathDB" id="AmoebaDB:DICPUDRAFT_73981"/>
<evidence type="ECO:0000313" key="2">
    <source>
        <dbReference type="EMBL" id="EGC40432.1"/>
    </source>
</evidence>
<reference evidence="3" key="1">
    <citation type="journal article" date="2011" name="Genome Biol.">
        <title>Comparative genomics of the social amoebae Dictyostelium discoideum and Dictyostelium purpureum.</title>
        <authorList>
            <consortium name="US DOE Joint Genome Institute (JGI-PGF)"/>
            <person name="Sucgang R."/>
            <person name="Kuo A."/>
            <person name="Tian X."/>
            <person name="Salerno W."/>
            <person name="Parikh A."/>
            <person name="Feasley C.L."/>
            <person name="Dalin E."/>
            <person name="Tu H."/>
            <person name="Huang E."/>
            <person name="Barry K."/>
            <person name="Lindquist E."/>
            <person name="Shapiro H."/>
            <person name="Bruce D."/>
            <person name="Schmutz J."/>
            <person name="Salamov A."/>
            <person name="Fey P."/>
            <person name="Gaudet P."/>
            <person name="Anjard C."/>
            <person name="Babu M.M."/>
            <person name="Basu S."/>
            <person name="Bushmanova Y."/>
            <person name="van der Wel H."/>
            <person name="Katoh-Kurasawa M."/>
            <person name="Dinh C."/>
            <person name="Coutinho P.M."/>
            <person name="Saito T."/>
            <person name="Elias M."/>
            <person name="Schaap P."/>
            <person name="Kay R.R."/>
            <person name="Henrissat B."/>
            <person name="Eichinger L."/>
            <person name="Rivero F."/>
            <person name="Putnam N.H."/>
            <person name="West C.M."/>
            <person name="Loomis W.F."/>
            <person name="Chisholm R.L."/>
            <person name="Shaulsky G."/>
            <person name="Strassmann J.E."/>
            <person name="Queller D.C."/>
            <person name="Kuspa A."/>
            <person name="Grigoriev I.V."/>
        </authorList>
    </citation>
    <scope>NUCLEOTIDE SEQUENCE [LARGE SCALE GENOMIC DNA]</scope>
    <source>
        <strain evidence="3">QSDP1</strain>
    </source>
</reference>
<protein>
    <recommendedName>
        <fullName evidence="4">FNIP repeat-containing protein</fullName>
    </recommendedName>
</protein>
<dbReference type="SUPFAM" id="SSF52058">
    <property type="entry name" value="L domain-like"/>
    <property type="match status" value="1"/>
</dbReference>
<dbReference type="InterPro" id="IPR008615">
    <property type="entry name" value="FNIP"/>
</dbReference>
<dbReference type="KEGG" id="dpp:DICPUDRAFT_73981"/>